<dbReference type="PANTHER" id="PTHR37740">
    <property type="entry name" value="OS02G0193500 PROTEIN"/>
    <property type="match status" value="1"/>
</dbReference>
<feature type="signal peptide" evidence="2">
    <location>
        <begin position="1"/>
        <end position="18"/>
    </location>
</feature>
<dbReference type="OrthoDB" id="1742859at2759"/>
<evidence type="ECO:0000256" key="2">
    <source>
        <dbReference type="SAM" id="SignalP"/>
    </source>
</evidence>
<keyword evidence="1" id="KW-0175">Coiled coil</keyword>
<feature type="coiled-coil region" evidence="1">
    <location>
        <begin position="145"/>
        <end position="186"/>
    </location>
</feature>
<evidence type="ECO:0000313" key="3">
    <source>
        <dbReference type="EMBL" id="KAJ8438378.1"/>
    </source>
</evidence>
<protein>
    <submittedName>
        <fullName evidence="3">Uncharacterized protein</fullName>
    </submittedName>
</protein>
<comment type="caution">
    <text evidence="3">The sequence shown here is derived from an EMBL/GenBank/DDBJ whole genome shotgun (WGS) entry which is preliminary data.</text>
</comment>
<reference evidence="3" key="1">
    <citation type="submission" date="2022-04" db="EMBL/GenBank/DDBJ databases">
        <title>Carnegiea gigantea Genome sequencing and assembly v2.</title>
        <authorList>
            <person name="Copetti D."/>
            <person name="Sanderson M.J."/>
            <person name="Burquez A."/>
            <person name="Wojciechowski M.F."/>
        </authorList>
    </citation>
    <scope>NUCLEOTIDE SEQUENCE</scope>
    <source>
        <strain evidence="3">SGP5-SGP5p</strain>
        <tissue evidence="3">Aerial part</tissue>
    </source>
</reference>
<feature type="chain" id="PRO_5040220174" evidence="2">
    <location>
        <begin position="19"/>
        <end position="195"/>
    </location>
</feature>
<keyword evidence="2" id="KW-0732">Signal</keyword>
<keyword evidence="4" id="KW-1185">Reference proteome</keyword>
<gene>
    <name evidence="3" type="ORF">Cgig2_006296</name>
</gene>
<organism evidence="3 4">
    <name type="scientific">Carnegiea gigantea</name>
    <dbReference type="NCBI Taxonomy" id="171969"/>
    <lineage>
        <taxon>Eukaryota</taxon>
        <taxon>Viridiplantae</taxon>
        <taxon>Streptophyta</taxon>
        <taxon>Embryophyta</taxon>
        <taxon>Tracheophyta</taxon>
        <taxon>Spermatophyta</taxon>
        <taxon>Magnoliopsida</taxon>
        <taxon>eudicotyledons</taxon>
        <taxon>Gunneridae</taxon>
        <taxon>Pentapetalae</taxon>
        <taxon>Caryophyllales</taxon>
        <taxon>Cactineae</taxon>
        <taxon>Cactaceae</taxon>
        <taxon>Cactoideae</taxon>
        <taxon>Echinocereeae</taxon>
        <taxon>Carnegiea</taxon>
    </lineage>
</organism>
<dbReference type="PANTHER" id="PTHR37740:SF1">
    <property type="entry name" value="OS02G0193500 PROTEIN"/>
    <property type="match status" value="1"/>
</dbReference>
<name>A0A9Q1K8M6_9CARY</name>
<dbReference type="Proteomes" id="UP001153076">
    <property type="component" value="Unassembled WGS sequence"/>
</dbReference>
<evidence type="ECO:0000256" key="1">
    <source>
        <dbReference type="SAM" id="Coils"/>
    </source>
</evidence>
<dbReference type="AlphaFoldDB" id="A0A9Q1K8M6"/>
<evidence type="ECO:0000313" key="4">
    <source>
        <dbReference type="Proteomes" id="UP001153076"/>
    </source>
</evidence>
<dbReference type="EMBL" id="JAKOGI010000255">
    <property type="protein sequence ID" value="KAJ8438378.1"/>
    <property type="molecule type" value="Genomic_DNA"/>
</dbReference>
<proteinExistence type="predicted"/>
<accession>A0A9Q1K8M6</accession>
<sequence length="195" mass="22283">MNCGWCTLLVEGFTTVVALQTCEAKHGLKMELALLLLNFWRDISELEPCVSAQWSVLNPVLQDPRMMNPRKQKSQRALITQMPEDYMREVQESSPTLPLKSLHKASKKGAKSDLAQLYRQQDRSMSSAQIESSVAKEYRALRRKYLLLEEESGNLGNELREVEDEIKALEDEKLQLLDQLVVLEGLVDPSELHNQ</sequence>